<dbReference type="EMBL" id="SPKJ01000035">
    <property type="protein sequence ID" value="MYZ48353.1"/>
    <property type="molecule type" value="Genomic_DNA"/>
</dbReference>
<dbReference type="InterPro" id="IPR005467">
    <property type="entry name" value="His_kinase_dom"/>
</dbReference>
<evidence type="ECO:0000256" key="1">
    <source>
        <dbReference type="ARBA" id="ARBA00000085"/>
    </source>
</evidence>
<evidence type="ECO:0000313" key="14">
    <source>
        <dbReference type="Proteomes" id="UP000773614"/>
    </source>
</evidence>
<dbReference type="Gene3D" id="1.10.287.130">
    <property type="match status" value="1"/>
</dbReference>
<comment type="caution">
    <text evidence="13">The sequence shown here is derived from an EMBL/GenBank/DDBJ whole genome shotgun (WGS) entry which is preliminary data.</text>
</comment>
<dbReference type="InterPro" id="IPR003660">
    <property type="entry name" value="HAMP_dom"/>
</dbReference>
<dbReference type="CDD" id="cd00075">
    <property type="entry name" value="HATPase"/>
    <property type="match status" value="1"/>
</dbReference>
<evidence type="ECO:0000259" key="11">
    <source>
        <dbReference type="PROSITE" id="PS50109"/>
    </source>
</evidence>
<keyword evidence="10" id="KW-0812">Transmembrane</keyword>
<feature type="domain" description="HAMP" evidence="12">
    <location>
        <begin position="223"/>
        <end position="278"/>
    </location>
</feature>
<keyword evidence="4" id="KW-0597">Phosphoprotein</keyword>
<dbReference type="EC" id="2.7.13.3" evidence="3"/>
<evidence type="ECO:0000259" key="12">
    <source>
        <dbReference type="PROSITE" id="PS50885"/>
    </source>
</evidence>
<dbReference type="AlphaFoldDB" id="A0A964T4J0"/>
<feature type="transmembrane region" description="Helical" evidence="10">
    <location>
        <begin position="52"/>
        <end position="73"/>
    </location>
</feature>
<keyword evidence="7 13" id="KW-0418">Kinase</keyword>
<evidence type="ECO:0000256" key="2">
    <source>
        <dbReference type="ARBA" id="ARBA00004370"/>
    </source>
</evidence>
<dbReference type="GO" id="GO:0016020">
    <property type="term" value="C:membrane"/>
    <property type="evidence" value="ECO:0007669"/>
    <property type="project" value="UniProtKB-SubCell"/>
</dbReference>
<dbReference type="Pfam" id="PF02518">
    <property type="entry name" value="HATPase_c"/>
    <property type="match status" value="1"/>
</dbReference>
<evidence type="ECO:0000256" key="3">
    <source>
        <dbReference type="ARBA" id="ARBA00012438"/>
    </source>
</evidence>
<dbReference type="GO" id="GO:0004673">
    <property type="term" value="F:protein histidine kinase activity"/>
    <property type="evidence" value="ECO:0007669"/>
    <property type="project" value="UniProtKB-EC"/>
</dbReference>
<keyword evidence="10" id="KW-0472">Membrane</keyword>
<dbReference type="PRINTS" id="PR00344">
    <property type="entry name" value="BCTRLSENSOR"/>
</dbReference>
<dbReference type="PROSITE" id="PS50885">
    <property type="entry name" value="HAMP"/>
    <property type="match status" value="1"/>
</dbReference>
<comment type="subcellular location">
    <subcellularLocation>
        <location evidence="2">Membrane</location>
    </subcellularLocation>
</comment>
<comment type="catalytic activity">
    <reaction evidence="1">
        <text>ATP + protein L-histidine = ADP + protein N-phospho-L-histidine.</text>
        <dbReference type="EC" id="2.7.13.3"/>
    </reaction>
</comment>
<dbReference type="Gene3D" id="3.30.565.10">
    <property type="entry name" value="Histidine kinase-like ATPase, C-terminal domain"/>
    <property type="match status" value="1"/>
</dbReference>
<dbReference type="Proteomes" id="UP000773614">
    <property type="component" value="Unassembled WGS sequence"/>
</dbReference>
<evidence type="ECO:0000256" key="9">
    <source>
        <dbReference type="SAM" id="MobiDB-lite"/>
    </source>
</evidence>
<keyword evidence="5" id="KW-0808">Transferase</keyword>
<proteinExistence type="predicted"/>
<protein>
    <recommendedName>
        <fullName evidence="3">histidine kinase</fullName>
        <ecNumber evidence="3">2.7.13.3</ecNumber>
    </recommendedName>
</protein>
<keyword evidence="8" id="KW-0067">ATP-binding</keyword>
<feature type="transmembrane region" description="Helical" evidence="10">
    <location>
        <begin position="202"/>
        <end position="221"/>
    </location>
</feature>
<feature type="region of interest" description="Disordered" evidence="9">
    <location>
        <begin position="1"/>
        <end position="39"/>
    </location>
</feature>
<gene>
    <name evidence="13" type="ORF">E4O86_11610</name>
</gene>
<dbReference type="InterPro" id="IPR036890">
    <property type="entry name" value="HATPase_C_sf"/>
</dbReference>
<dbReference type="PROSITE" id="PS50109">
    <property type="entry name" value="HIS_KIN"/>
    <property type="match status" value="1"/>
</dbReference>
<keyword evidence="10" id="KW-1133">Transmembrane helix</keyword>
<organism evidence="13 14">
    <name type="scientific">Propylenella binzhouense</name>
    <dbReference type="NCBI Taxonomy" id="2555902"/>
    <lineage>
        <taxon>Bacteria</taxon>
        <taxon>Pseudomonadati</taxon>
        <taxon>Pseudomonadota</taxon>
        <taxon>Alphaproteobacteria</taxon>
        <taxon>Hyphomicrobiales</taxon>
        <taxon>Propylenellaceae</taxon>
        <taxon>Propylenella</taxon>
    </lineage>
</organism>
<feature type="domain" description="Histidine kinase" evidence="11">
    <location>
        <begin position="292"/>
        <end position="504"/>
    </location>
</feature>
<dbReference type="GO" id="GO:0007165">
    <property type="term" value="P:signal transduction"/>
    <property type="evidence" value="ECO:0007669"/>
    <property type="project" value="InterPro"/>
</dbReference>
<evidence type="ECO:0000256" key="6">
    <source>
        <dbReference type="ARBA" id="ARBA00022741"/>
    </source>
</evidence>
<sequence length="518" mass="55466">MLNRAATGRDEPMNAAGPEESGRHATEGASARPGSGPPPARATALLSLSNKLLLLTILFVMVAEVLIYIPSIANFRNSWLKEKLDTAALIAMVVTAPADPGLKPGIEEDLLQAAGIEAIAVRTRGERWLISAHDMPEEVAAVHDLTELKPLDSVQAAFGALLTPGDGMILVNGPPLAGTERFEVVIRQAALRSALAHYSRNILLLSLAISVITAALVYLALKAIIVRPMERLTASMLAFSGAPEDPGSLIAPSGRRDEIGIAEERLAAMQRALKETLSQQRHLADLGLAVSKINHDLRNILASAQLFSDRLSDVDDPLVKRFAPKILAALDRAIGYTRSVLAYGQAREAPPRRQLVALRRLGEDVADVLALAGHPRIAWENRIEPELAVDADPDQLFRVVMNLCRNALDALDGGDDPAVIRRIWLEGARQGGVVTFRVCDTGPGVPERAKAALFRAFRGSARPGGTGLGLAIAAEIVRAHGGEIRLVERPGAGAVFEIEIPDRPVDLRARRQANGRPA</sequence>
<dbReference type="PANTHER" id="PTHR44936:SF10">
    <property type="entry name" value="SENSOR PROTEIN RSTB"/>
    <property type="match status" value="1"/>
</dbReference>
<reference evidence="13" key="1">
    <citation type="submission" date="2019-03" db="EMBL/GenBank/DDBJ databases">
        <title>Afifella sp. nov., isolated from activated sludge.</title>
        <authorList>
            <person name="Li Q."/>
            <person name="Liu Y."/>
        </authorList>
    </citation>
    <scope>NUCLEOTIDE SEQUENCE</scope>
    <source>
        <strain evidence="13">L72</strain>
    </source>
</reference>
<evidence type="ECO:0000313" key="13">
    <source>
        <dbReference type="EMBL" id="MYZ48353.1"/>
    </source>
</evidence>
<evidence type="ECO:0000256" key="10">
    <source>
        <dbReference type="SAM" id="Phobius"/>
    </source>
</evidence>
<evidence type="ECO:0000256" key="5">
    <source>
        <dbReference type="ARBA" id="ARBA00022679"/>
    </source>
</evidence>
<evidence type="ECO:0000256" key="7">
    <source>
        <dbReference type="ARBA" id="ARBA00022777"/>
    </source>
</evidence>
<keyword evidence="6" id="KW-0547">Nucleotide-binding</keyword>
<evidence type="ECO:0000256" key="4">
    <source>
        <dbReference type="ARBA" id="ARBA00022553"/>
    </source>
</evidence>
<keyword evidence="14" id="KW-1185">Reference proteome</keyword>
<dbReference type="GO" id="GO:0005524">
    <property type="term" value="F:ATP binding"/>
    <property type="evidence" value="ECO:0007669"/>
    <property type="project" value="UniProtKB-KW"/>
</dbReference>
<dbReference type="SMART" id="SM00387">
    <property type="entry name" value="HATPase_c"/>
    <property type="match status" value="1"/>
</dbReference>
<dbReference type="SUPFAM" id="SSF55874">
    <property type="entry name" value="ATPase domain of HSP90 chaperone/DNA topoisomerase II/histidine kinase"/>
    <property type="match status" value="1"/>
</dbReference>
<dbReference type="InterPro" id="IPR003594">
    <property type="entry name" value="HATPase_dom"/>
</dbReference>
<evidence type="ECO:0000256" key="8">
    <source>
        <dbReference type="ARBA" id="ARBA00022840"/>
    </source>
</evidence>
<dbReference type="InterPro" id="IPR004358">
    <property type="entry name" value="Sig_transdc_His_kin-like_C"/>
</dbReference>
<dbReference type="InterPro" id="IPR050980">
    <property type="entry name" value="2C_sensor_his_kinase"/>
</dbReference>
<dbReference type="PANTHER" id="PTHR44936">
    <property type="entry name" value="SENSOR PROTEIN CREC"/>
    <property type="match status" value="1"/>
</dbReference>
<accession>A0A964T4J0</accession>
<name>A0A964T4J0_9HYPH</name>